<feature type="transmembrane region" description="Helical" evidence="1">
    <location>
        <begin position="9"/>
        <end position="28"/>
    </location>
</feature>
<dbReference type="AlphaFoldDB" id="A0A0V1GMQ0"/>
<organism evidence="2 3">
    <name type="scientific">Trichinella zimbabwensis</name>
    <dbReference type="NCBI Taxonomy" id="268475"/>
    <lineage>
        <taxon>Eukaryota</taxon>
        <taxon>Metazoa</taxon>
        <taxon>Ecdysozoa</taxon>
        <taxon>Nematoda</taxon>
        <taxon>Enoplea</taxon>
        <taxon>Dorylaimia</taxon>
        <taxon>Trichinellida</taxon>
        <taxon>Trichinellidae</taxon>
        <taxon>Trichinella</taxon>
    </lineage>
</organism>
<comment type="caution">
    <text evidence="2">The sequence shown here is derived from an EMBL/GenBank/DDBJ whole genome shotgun (WGS) entry which is preliminary data.</text>
</comment>
<accession>A0A0V1GMQ0</accession>
<keyword evidence="1" id="KW-1133">Transmembrane helix</keyword>
<dbReference type="EMBL" id="JYDP01000827">
    <property type="protein sequence ID" value="KRY99476.1"/>
    <property type="molecule type" value="Genomic_DNA"/>
</dbReference>
<proteinExistence type="predicted"/>
<keyword evidence="1" id="KW-0812">Transmembrane</keyword>
<sequence length="51" mass="5659">MAITGPGKAFLMFMGSIGVLLFGSSFPFELRFAFALRNGFTCVHQLEEKRS</sequence>
<keyword evidence="1" id="KW-0472">Membrane</keyword>
<keyword evidence="3" id="KW-1185">Reference proteome</keyword>
<gene>
    <name evidence="2" type="ORF">T11_3081</name>
</gene>
<protein>
    <submittedName>
        <fullName evidence="2">Uncharacterized protein</fullName>
    </submittedName>
</protein>
<evidence type="ECO:0000313" key="2">
    <source>
        <dbReference type="EMBL" id="KRY99476.1"/>
    </source>
</evidence>
<name>A0A0V1GMQ0_9BILA</name>
<dbReference type="Proteomes" id="UP000055024">
    <property type="component" value="Unassembled WGS sequence"/>
</dbReference>
<evidence type="ECO:0000256" key="1">
    <source>
        <dbReference type="SAM" id="Phobius"/>
    </source>
</evidence>
<evidence type="ECO:0000313" key="3">
    <source>
        <dbReference type="Proteomes" id="UP000055024"/>
    </source>
</evidence>
<reference evidence="2 3" key="1">
    <citation type="submission" date="2015-01" db="EMBL/GenBank/DDBJ databases">
        <title>Evolution of Trichinella species and genotypes.</title>
        <authorList>
            <person name="Korhonen P.K."/>
            <person name="Edoardo P."/>
            <person name="Giuseppe L.R."/>
            <person name="Gasser R.B."/>
        </authorList>
    </citation>
    <scope>NUCLEOTIDE SEQUENCE [LARGE SCALE GENOMIC DNA]</scope>
    <source>
        <strain evidence="2">ISS1029</strain>
    </source>
</reference>